<dbReference type="Gramene" id="QL08p036705:mrna">
    <property type="protein sequence ID" value="QL08p036705:mrna"/>
    <property type="gene ID" value="QL08p036705"/>
</dbReference>
<dbReference type="EnsemblPlants" id="QL08p036705:mrna">
    <property type="protein sequence ID" value="QL08p036705:mrna"/>
    <property type="gene ID" value="QL08p036705"/>
</dbReference>
<evidence type="ECO:0000313" key="3">
    <source>
        <dbReference type="Proteomes" id="UP000594261"/>
    </source>
</evidence>
<feature type="region of interest" description="Disordered" evidence="1">
    <location>
        <begin position="20"/>
        <end position="43"/>
    </location>
</feature>
<keyword evidence="3" id="KW-1185">Reference proteome</keyword>
<dbReference type="AlphaFoldDB" id="A0A7N2MDT0"/>
<dbReference type="Proteomes" id="UP000594261">
    <property type="component" value="Chromosome 8"/>
</dbReference>
<sequence length="66" mass="7261">MLSNLHSSAVYPLNSPIAQQPCQHSLSTSSVAEPHQRKRSRKDPLIEVVADIGSSLLIVKNFGIFF</sequence>
<name>A0A7N2MDT0_QUELO</name>
<organism evidence="2 3">
    <name type="scientific">Quercus lobata</name>
    <name type="common">Valley oak</name>
    <dbReference type="NCBI Taxonomy" id="97700"/>
    <lineage>
        <taxon>Eukaryota</taxon>
        <taxon>Viridiplantae</taxon>
        <taxon>Streptophyta</taxon>
        <taxon>Embryophyta</taxon>
        <taxon>Tracheophyta</taxon>
        <taxon>Spermatophyta</taxon>
        <taxon>Magnoliopsida</taxon>
        <taxon>eudicotyledons</taxon>
        <taxon>Gunneridae</taxon>
        <taxon>Pentapetalae</taxon>
        <taxon>rosids</taxon>
        <taxon>fabids</taxon>
        <taxon>Fagales</taxon>
        <taxon>Fagaceae</taxon>
        <taxon>Quercus</taxon>
    </lineage>
</organism>
<reference evidence="2 3" key="1">
    <citation type="journal article" date="2016" name="G3 (Bethesda)">
        <title>First Draft Assembly and Annotation of the Genome of a California Endemic Oak Quercus lobata Nee (Fagaceae).</title>
        <authorList>
            <person name="Sork V.L."/>
            <person name="Fitz-Gibbon S.T."/>
            <person name="Puiu D."/>
            <person name="Crepeau M."/>
            <person name="Gugger P.F."/>
            <person name="Sherman R."/>
            <person name="Stevens K."/>
            <person name="Langley C.H."/>
            <person name="Pellegrini M."/>
            <person name="Salzberg S.L."/>
        </authorList>
    </citation>
    <scope>NUCLEOTIDE SEQUENCE [LARGE SCALE GENOMIC DNA]</scope>
    <source>
        <strain evidence="2 3">cv. SW786</strain>
    </source>
</reference>
<evidence type="ECO:0000313" key="2">
    <source>
        <dbReference type="EnsemblPlants" id="QL08p036705:mrna"/>
    </source>
</evidence>
<dbReference type="EMBL" id="LRBV02000008">
    <property type="status" value="NOT_ANNOTATED_CDS"/>
    <property type="molecule type" value="Genomic_DNA"/>
</dbReference>
<accession>A0A7N2MDT0</accession>
<feature type="compositionally biased region" description="Polar residues" evidence="1">
    <location>
        <begin position="20"/>
        <end position="31"/>
    </location>
</feature>
<proteinExistence type="predicted"/>
<protein>
    <submittedName>
        <fullName evidence="2">Uncharacterized protein</fullName>
    </submittedName>
</protein>
<dbReference type="InParanoid" id="A0A7N2MDT0"/>
<evidence type="ECO:0000256" key="1">
    <source>
        <dbReference type="SAM" id="MobiDB-lite"/>
    </source>
</evidence>
<reference evidence="2" key="2">
    <citation type="submission" date="2021-01" db="UniProtKB">
        <authorList>
            <consortium name="EnsemblPlants"/>
        </authorList>
    </citation>
    <scope>IDENTIFICATION</scope>
</reference>